<dbReference type="RefSeq" id="WP_198475861.1">
    <property type="nucleotide sequence ID" value="NZ_JADGMQ010000003.1"/>
</dbReference>
<keyword evidence="3" id="KW-1185">Reference proteome</keyword>
<organism evidence="2 3">
    <name type="scientific">Aquamicrobium zhengzhouense</name>
    <dbReference type="NCBI Taxonomy" id="2781738"/>
    <lineage>
        <taxon>Bacteria</taxon>
        <taxon>Pseudomonadati</taxon>
        <taxon>Pseudomonadota</taxon>
        <taxon>Alphaproteobacteria</taxon>
        <taxon>Hyphomicrobiales</taxon>
        <taxon>Phyllobacteriaceae</taxon>
        <taxon>Aquamicrobium</taxon>
    </lineage>
</organism>
<keyword evidence="1" id="KW-0732">Signal</keyword>
<name>A0ABS0SB15_9HYPH</name>
<reference evidence="2 3" key="1">
    <citation type="submission" date="2020-10" db="EMBL/GenBank/DDBJ databases">
        <title>Aquamicrobium zhengzhouensis sp. nov., a exopolysaccharide producing bacterium isolated from farmland soil.</title>
        <authorList>
            <person name="Wang X."/>
        </authorList>
    </citation>
    <scope>NUCLEOTIDE SEQUENCE [LARGE SCALE GENOMIC DNA]</scope>
    <source>
        <strain evidence="3">cd-1</strain>
    </source>
</reference>
<evidence type="ECO:0008006" key="4">
    <source>
        <dbReference type="Google" id="ProtNLM"/>
    </source>
</evidence>
<protein>
    <recommendedName>
        <fullName evidence="4">DUF1344 domain-containing protein</fullName>
    </recommendedName>
</protein>
<gene>
    <name evidence="2" type="ORF">IOD40_07360</name>
</gene>
<comment type="caution">
    <text evidence="2">The sequence shown here is derived from an EMBL/GenBank/DDBJ whole genome shotgun (WGS) entry which is preliminary data.</text>
</comment>
<proteinExistence type="predicted"/>
<feature type="signal peptide" evidence="1">
    <location>
        <begin position="1"/>
        <end position="22"/>
    </location>
</feature>
<evidence type="ECO:0000313" key="2">
    <source>
        <dbReference type="EMBL" id="MBI1620480.1"/>
    </source>
</evidence>
<evidence type="ECO:0000313" key="3">
    <source>
        <dbReference type="Proteomes" id="UP000601789"/>
    </source>
</evidence>
<sequence>MRTLFAAAIAASTLIAPTLATAASFESTGYIESMNSSANTLRIRGGDAYKLPSHVDLSQFQTGQRVSISWNSQNPTFVDYGSDNYVNGVEATGIRAAH</sequence>
<dbReference type="EMBL" id="JADGMQ010000003">
    <property type="protein sequence ID" value="MBI1620480.1"/>
    <property type="molecule type" value="Genomic_DNA"/>
</dbReference>
<dbReference type="Proteomes" id="UP000601789">
    <property type="component" value="Unassembled WGS sequence"/>
</dbReference>
<evidence type="ECO:0000256" key="1">
    <source>
        <dbReference type="SAM" id="SignalP"/>
    </source>
</evidence>
<accession>A0ABS0SB15</accession>
<feature type="chain" id="PRO_5047210703" description="DUF1344 domain-containing protein" evidence="1">
    <location>
        <begin position="23"/>
        <end position="98"/>
    </location>
</feature>